<feature type="domain" description="Tyrosinase copper-binding" evidence="2">
    <location>
        <begin position="9"/>
        <end position="20"/>
    </location>
</feature>
<evidence type="ECO:0000313" key="4">
    <source>
        <dbReference type="Proteomes" id="UP000641646"/>
    </source>
</evidence>
<accession>A0A926VD97</accession>
<dbReference type="SUPFAM" id="SSF51120">
    <property type="entry name" value="beta-Roll"/>
    <property type="match status" value="1"/>
</dbReference>
<dbReference type="PANTHER" id="PTHR11474">
    <property type="entry name" value="TYROSINASE FAMILY MEMBER"/>
    <property type="match status" value="1"/>
</dbReference>
<dbReference type="EMBL" id="JACJPW010000023">
    <property type="protein sequence ID" value="MBD2181600.1"/>
    <property type="molecule type" value="Genomic_DNA"/>
</dbReference>
<dbReference type="InterPro" id="IPR001343">
    <property type="entry name" value="Hemolysn_Ca-bd"/>
</dbReference>
<evidence type="ECO:0000313" key="3">
    <source>
        <dbReference type="EMBL" id="MBD2181600.1"/>
    </source>
</evidence>
<dbReference type="Pfam" id="PF00264">
    <property type="entry name" value="Tyrosinase"/>
    <property type="match status" value="1"/>
</dbReference>
<sequence>MNLSSSPYDPVFWMLHANIDRLWTEWQADGHNGPDFHSTYNPITPGTPLPYGQNLDDLFWPWDNRENTPRYILAETDKNGNPLERLDINGILNSVYGNEVVRLRDPIDLSSGRFDYTYTSVATRVNPANSITAEMLLNPVYYLKSNADLAAAVNSGTLSSTLAHFSQKGYAEGRNPSAIFDKYVADNPDVAAGIAKGQYKSGFDHFIKRGMIEGRGLARQMAGLDSLYKFLNPDVAQAVKAGLLSSGIEHLFRFGLAENRNPFPIYNAIAENFDYAYYEAKNTDVATAVVQGKFSSSLQHFIESGMFEGRDPSRLFSNKAYGVNNPDVANAVGQGAFDSAFEHFLLFGESEGRPTSAGTAVSYKKGGTKTGTAGDDVLLGSFGNDMLVGGAGDDLLDGCDGNDTLTGGAGMDRFLLSSGMGMKTISDFTVGQDTLQLPTGITFGNLSLYLVTGSSAQNTMITNTTTGEMLATLNGVAPTSITASSFVTV</sequence>
<protein>
    <submittedName>
        <fullName evidence="3">Tyrosinase family protein</fullName>
    </submittedName>
</protein>
<dbReference type="Gene3D" id="1.10.1280.10">
    <property type="entry name" value="Di-copper center containing domain from catechol oxidase"/>
    <property type="match status" value="1"/>
</dbReference>
<gene>
    <name evidence="3" type="ORF">H6G03_10855</name>
</gene>
<proteinExistence type="predicted"/>
<dbReference type="Gene3D" id="2.150.10.10">
    <property type="entry name" value="Serralysin-like metalloprotease, C-terminal"/>
    <property type="match status" value="1"/>
</dbReference>
<dbReference type="PROSITE" id="PS00330">
    <property type="entry name" value="HEMOLYSIN_CALCIUM"/>
    <property type="match status" value="2"/>
</dbReference>
<dbReference type="Pfam" id="PF00353">
    <property type="entry name" value="HemolysinCabind"/>
    <property type="match status" value="1"/>
</dbReference>
<reference evidence="3" key="1">
    <citation type="journal article" date="2015" name="ISME J.">
        <title>Draft Genome Sequence of Streptomyces incarnatus NRRL8089, which Produces the Nucleoside Antibiotic Sinefungin.</title>
        <authorList>
            <person name="Oshima K."/>
            <person name="Hattori M."/>
            <person name="Shimizu H."/>
            <person name="Fukuda K."/>
            <person name="Nemoto M."/>
            <person name="Inagaki K."/>
            <person name="Tamura T."/>
        </authorList>
    </citation>
    <scope>NUCLEOTIDE SEQUENCE</scope>
    <source>
        <strain evidence="3">FACHB-1375</strain>
    </source>
</reference>
<dbReference type="InterPro" id="IPR011049">
    <property type="entry name" value="Serralysin-like_metalloprot_C"/>
</dbReference>
<reference evidence="3" key="2">
    <citation type="submission" date="2020-08" db="EMBL/GenBank/DDBJ databases">
        <authorList>
            <person name="Chen M."/>
            <person name="Teng W."/>
            <person name="Zhao L."/>
            <person name="Hu C."/>
            <person name="Zhou Y."/>
            <person name="Han B."/>
            <person name="Song L."/>
            <person name="Shu W."/>
        </authorList>
    </citation>
    <scope>NUCLEOTIDE SEQUENCE</scope>
    <source>
        <strain evidence="3">FACHB-1375</strain>
    </source>
</reference>
<dbReference type="InterPro" id="IPR018511">
    <property type="entry name" value="Hemolysin-typ_Ca-bd_CS"/>
</dbReference>
<dbReference type="GO" id="GO:0016491">
    <property type="term" value="F:oxidoreductase activity"/>
    <property type="evidence" value="ECO:0007669"/>
    <property type="project" value="InterPro"/>
</dbReference>
<dbReference type="AlphaFoldDB" id="A0A926VD97"/>
<dbReference type="Proteomes" id="UP000641646">
    <property type="component" value="Unassembled WGS sequence"/>
</dbReference>
<dbReference type="InterPro" id="IPR050316">
    <property type="entry name" value="Tyrosinase/Hemocyanin"/>
</dbReference>
<keyword evidence="4" id="KW-1185">Reference proteome</keyword>
<dbReference type="SUPFAM" id="SSF48056">
    <property type="entry name" value="Di-copper centre-containing domain"/>
    <property type="match status" value="1"/>
</dbReference>
<name>A0A926VD97_9CYAN</name>
<comment type="caution">
    <text evidence="3">The sequence shown here is derived from an EMBL/GenBank/DDBJ whole genome shotgun (WGS) entry which is preliminary data.</text>
</comment>
<keyword evidence="1" id="KW-0479">Metal-binding</keyword>
<organism evidence="3 4">
    <name type="scientific">Aerosakkonema funiforme FACHB-1375</name>
    <dbReference type="NCBI Taxonomy" id="2949571"/>
    <lineage>
        <taxon>Bacteria</taxon>
        <taxon>Bacillati</taxon>
        <taxon>Cyanobacteriota</taxon>
        <taxon>Cyanophyceae</taxon>
        <taxon>Oscillatoriophycideae</taxon>
        <taxon>Aerosakkonematales</taxon>
        <taxon>Aerosakkonemataceae</taxon>
        <taxon>Aerosakkonema</taxon>
    </lineage>
</organism>
<dbReference type="PRINTS" id="PR00313">
    <property type="entry name" value="CABNDNGRPT"/>
</dbReference>
<dbReference type="GO" id="GO:0005509">
    <property type="term" value="F:calcium ion binding"/>
    <property type="evidence" value="ECO:0007669"/>
    <property type="project" value="InterPro"/>
</dbReference>
<evidence type="ECO:0000256" key="1">
    <source>
        <dbReference type="ARBA" id="ARBA00022723"/>
    </source>
</evidence>
<dbReference type="PROSITE" id="PS00498">
    <property type="entry name" value="TYROSINASE_2"/>
    <property type="match status" value="1"/>
</dbReference>
<dbReference type="InterPro" id="IPR002227">
    <property type="entry name" value="Tyrosinase_Cu-bd"/>
</dbReference>
<dbReference type="InterPro" id="IPR008922">
    <property type="entry name" value="Di-copper_centre_dom_sf"/>
</dbReference>
<evidence type="ECO:0000259" key="2">
    <source>
        <dbReference type="PROSITE" id="PS00498"/>
    </source>
</evidence>